<gene>
    <name evidence="8" type="ORF">HMPREF9333_02154</name>
</gene>
<dbReference type="eggNOG" id="COG0701">
    <property type="taxonomic scope" value="Bacteria"/>
</dbReference>
<evidence type="ECO:0008006" key="10">
    <source>
        <dbReference type="Google" id="ProtNLM"/>
    </source>
</evidence>
<dbReference type="OrthoDB" id="9810876at2"/>
<evidence type="ECO:0000256" key="5">
    <source>
        <dbReference type="ARBA" id="ARBA00022989"/>
    </source>
</evidence>
<comment type="subcellular location">
    <subcellularLocation>
        <location evidence="1">Cell membrane</location>
        <topology evidence="1">Multi-pass membrane protein</topology>
    </subcellularLocation>
</comment>
<sequence length="361" mass="39724">MTEYLFNIVRASFNLINTASAWIVISYIIAGALHDLIPVEKLHKHLGNKSFSALFKVMVSGVILPICSCGTVPLGISMYYAGAYVGPVLCFMTATPVINPIALILSYGLLGRKITIIYFIIGLTFPVFIGWIANMTSGRELFYAPAYSEDGGFRSDMREDKRSVSEKLRSGFNWMINDFALVISKYVVTGMLMAGFIMVSFPSSLIQEYLGNPSALSLINIAVLATVMYVCAVGHIPFIAALIAAGASPGSAVTFLIAGASTNIAELLSIYRMIGKRSAVIYGVLVTVCAVFLGYITNLILLPDYEPQISIDRIDYSIKSANRLMIIFPKEVQYLCTGIILIFFIIAMYYKIMTWKEMRKA</sequence>
<dbReference type="Pfam" id="PF03773">
    <property type="entry name" value="ArsP_1"/>
    <property type="match status" value="1"/>
</dbReference>
<dbReference type="GO" id="GO:0005886">
    <property type="term" value="C:plasma membrane"/>
    <property type="evidence" value="ECO:0007669"/>
    <property type="project" value="UniProtKB-SubCell"/>
</dbReference>
<reference evidence="8 9" key="1">
    <citation type="submission" date="2011-08" db="EMBL/GenBank/DDBJ databases">
        <title>The Genome Sequence of Johnsonella ignava ATCC 51276.</title>
        <authorList>
            <consortium name="The Broad Institute Genome Sequencing Platform"/>
            <person name="Earl A."/>
            <person name="Ward D."/>
            <person name="Feldgarden M."/>
            <person name="Gevers D."/>
            <person name="Izard J."/>
            <person name="Blanton J.M."/>
            <person name="Baranova O.V."/>
            <person name="Dewhirst F.E."/>
            <person name="Young S.K."/>
            <person name="Zeng Q."/>
            <person name="Gargeya S."/>
            <person name="Fitzgerald M."/>
            <person name="Haas B."/>
            <person name="Abouelleil A."/>
            <person name="Alvarado L."/>
            <person name="Arachchi H.M."/>
            <person name="Berlin A."/>
            <person name="Brown A."/>
            <person name="Chapman S.B."/>
            <person name="Chen Z."/>
            <person name="Dunbar C."/>
            <person name="Freedman E."/>
            <person name="Gearin G."/>
            <person name="Gellesch M."/>
            <person name="Goldberg J."/>
            <person name="Griggs A."/>
            <person name="Gujja S."/>
            <person name="Heiman D."/>
            <person name="Howarth C."/>
            <person name="Larson L."/>
            <person name="Lui A."/>
            <person name="MacDonald P.J.P."/>
            <person name="Montmayeur A."/>
            <person name="Murphy C."/>
            <person name="Neiman D."/>
            <person name="Pearson M."/>
            <person name="Priest M."/>
            <person name="Roberts A."/>
            <person name="Saif S."/>
            <person name="Shea T."/>
            <person name="Shenoy N."/>
            <person name="Sisk P."/>
            <person name="Stolte C."/>
            <person name="Sykes S."/>
            <person name="Wortman J."/>
            <person name="Nusbaum C."/>
            <person name="Birren B."/>
        </authorList>
    </citation>
    <scope>NUCLEOTIDE SEQUENCE [LARGE SCALE GENOMIC DNA]</scope>
    <source>
        <strain evidence="8 9">ATCC 51276</strain>
    </source>
</reference>
<evidence type="ECO:0000256" key="4">
    <source>
        <dbReference type="ARBA" id="ARBA00022692"/>
    </source>
</evidence>
<dbReference type="STRING" id="679200.HMPREF9333_02154"/>
<dbReference type="HOGENOM" id="CLU_049002_0_0_9"/>
<feature type="transmembrane region" description="Helical" evidence="7">
    <location>
        <begin position="116"/>
        <end position="133"/>
    </location>
</feature>
<dbReference type="AlphaFoldDB" id="G5GKR0"/>
<feature type="transmembrane region" description="Helical" evidence="7">
    <location>
        <begin position="332"/>
        <end position="350"/>
    </location>
</feature>
<keyword evidence="6 7" id="KW-0472">Membrane</keyword>
<comment type="similarity">
    <text evidence="2">Belongs to the UPF0718 family.</text>
</comment>
<evidence type="ECO:0000256" key="3">
    <source>
        <dbReference type="ARBA" id="ARBA00022475"/>
    </source>
</evidence>
<keyword evidence="9" id="KW-1185">Reference proteome</keyword>
<name>G5GKR0_9FIRM</name>
<dbReference type="PANTHER" id="PTHR34184">
    <property type="entry name" value="UPF0718 PROTEIN YCGR"/>
    <property type="match status" value="1"/>
</dbReference>
<evidence type="ECO:0000313" key="8">
    <source>
        <dbReference type="EMBL" id="EHI54694.1"/>
    </source>
</evidence>
<dbReference type="InterPro" id="IPR052923">
    <property type="entry name" value="UPF0718"/>
</dbReference>
<evidence type="ECO:0000256" key="2">
    <source>
        <dbReference type="ARBA" id="ARBA00006386"/>
    </source>
</evidence>
<dbReference type="InterPro" id="IPR005524">
    <property type="entry name" value="DUF318"/>
</dbReference>
<evidence type="ECO:0000313" key="9">
    <source>
        <dbReference type="Proteomes" id="UP000003011"/>
    </source>
</evidence>
<accession>G5GKR0</accession>
<proteinExistence type="inferred from homology"/>
<evidence type="ECO:0000256" key="6">
    <source>
        <dbReference type="ARBA" id="ARBA00023136"/>
    </source>
</evidence>
<feature type="transmembrane region" description="Helical" evidence="7">
    <location>
        <begin position="12"/>
        <end position="33"/>
    </location>
</feature>
<dbReference type="Proteomes" id="UP000003011">
    <property type="component" value="Unassembled WGS sequence"/>
</dbReference>
<feature type="transmembrane region" description="Helical" evidence="7">
    <location>
        <begin position="279"/>
        <end position="301"/>
    </location>
</feature>
<protein>
    <recommendedName>
        <fullName evidence="10">Permease</fullName>
    </recommendedName>
</protein>
<feature type="transmembrane region" description="Helical" evidence="7">
    <location>
        <begin position="179"/>
        <end position="201"/>
    </location>
</feature>
<keyword evidence="5 7" id="KW-1133">Transmembrane helix</keyword>
<evidence type="ECO:0000256" key="7">
    <source>
        <dbReference type="SAM" id="Phobius"/>
    </source>
</evidence>
<dbReference type="PATRIC" id="fig|679200.3.peg.2265"/>
<dbReference type="NCBIfam" id="NF040736">
    <property type="entry name" value="efflux_SaoE"/>
    <property type="match status" value="1"/>
</dbReference>
<keyword evidence="4 7" id="KW-0812">Transmembrane</keyword>
<dbReference type="RefSeq" id="WP_005542133.1">
    <property type="nucleotide sequence ID" value="NZ_JH378841.1"/>
</dbReference>
<organism evidence="8 9">
    <name type="scientific">Johnsonella ignava ATCC 51276</name>
    <dbReference type="NCBI Taxonomy" id="679200"/>
    <lineage>
        <taxon>Bacteria</taxon>
        <taxon>Bacillati</taxon>
        <taxon>Bacillota</taxon>
        <taxon>Clostridia</taxon>
        <taxon>Lachnospirales</taxon>
        <taxon>Lachnospiraceae</taxon>
        <taxon>Johnsonella</taxon>
    </lineage>
</organism>
<evidence type="ECO:0000256" key="1">
    <source>
        <dbReference type="ARBA" id="ARBA00004651"/>
    </source>
</evidence>
<dbReference type="EMBL" id="ACZL01000045">
    <property type="protein sequence ID" value="EHI54694.1"/>
    <property type="molecule type" value="Genomic_DNA"/>
</dbReference>
<feature type="transmembrane region" description="Helical" evidence="7">
    <location>
        <begin position="86"/>
        <end position="109"/>
    </location>
</feature>
<dbReference type="PANTHER" id="PTHR34184:SF4">
    <property type="entry name" value="UPF0718 PROTEIN YCGR"/>
    <property type="match status" value="1"/>
</dbReference>
<feature type="transmembrane region" description="Helical" evidence="7">
    <location>
        <begin position="54"/>
        <end position="80"/>
    </location>
</feature>
<comment type="caution">
    <text evidence="8">The sequence shown here is derived from an EMBL/GenBank/DDBJ whole genome shotgun (WGS) entry which is preliminary data.</text>
</comment>
<keyword evidence="3" id="KW-1003">Cell membrane</keyword>